<dbReference type="SMART" id="SM01120">
    <property type="entry name" value="Dak2"/>
    <property type="match status" value="1"/>
</dbReference>
<dbReference type="GeneID" id="69973294"/>
<evidence type="ECO:0000313" key="8">
    <source>
        <dbReference type="Proteomes" id="UP000019146"/>
    </source>
</evidence>
<keyword evidence="2" id="KW-0547">Nucleotide-binding</keyword>
<keyword evidence="7" id="KW-0614">Plasmid</keyword>
<dbReference type="FunFam" id="3.40.50.10440:FF:000001">
    <property type="entry name" value="Dihydroxyacetone kinase, DhaK subunit"/>
    <property type="match status" value="1"/>
</dbReference>
<name>A0A0P0RLI6_9BURK</name>
<dbReference type="Gene3D" id="3.40.50.10440">
    <property type="entry name" value="Dihydroxyacetone kinase, domain 1"/>
    <property type="match status" value="1"/>
</dbReference>
<organism evidence="7 8">
    <name type="scientific">Paraburkholderia caribensis MBA4</name>
    <dbReference type="NCBI Taxonomy" id="1323664"/>
    <lineage>
        <taxon>Bacteria</taxon>
        <taxon>Pseudomonadati</taxon>
        <taxon>Pseudomonadota</taxon>
        <taxon>Betaproteobacteria</taxon>
        <taxon>Burkholderiales</taxon>
        <taxon>Burkholderiaceae</taxon>
        <taxon>Paraburkholderia</taxon>
    </lineage>
</organism>
<sequence length="569" mass="58093">MKKLLNDPSHVVREMLEGLAMLAPDTALLRDANVVVRRDLPEPHARRVAVISGGGSGHEPAHAGYVGEGMLAAAVCGEVFTSPSTDAVLAAIRASAGPNGALLVVKNYTGDRLNFGLAAELARAEGIPVEVVVVADDVSLRNTVERGRRRGIAGTVFVHKIAGAAAAAGKTLAEVAAMARSAADAIGTMGVALDGCTLPATQQSSFSLADDEIELGLGIHGEKGVQRTRPMPADQLTDTLLTAIADDLQLASGERVALLVNGLGATTPMELAVVARAAINGLGQRGVRIERAWCGTLLSALNMPGCSISVMRVDDARLALLDAPTKVATWPGEGRVNVDGATGIAAGATEDAAEGAVASNTPAAQRTPLQLAFDAAARALIDEEPRLTELDSKAGDGDLGSSMKRAGEAVLAIPATAWPSAADALAELAVTLRRAIAGSSGPFYATALLRASRRLGESNAPAASDWAAAFDLAVNAISELGGAQPGERTMLDALRPAADAFMEATGRGEPLAAAWTATVDAAEKGAASTAAMMPRVGRASYLGERAVGEPDGGAVAVVCWLRALTPFVR</sequence>
<dbReference type="EC" id="2.7.1.29" evidence="7"/>
<dbReference type="InterPro" id="IPR004007">
    <property type="entry name" value="DhaL_dom"/>
</dbReference>
<dbReference type="RefSeq" id="WP_035995423.1">
    <property type="nucleotide sequence ID" value="NZ_CP012748.1"/>
</dbReference>
<dbReference type="InterPro" id="IPR004006">
    <property type="entry name" value="DhaK_dom"/>
</dbReference>
<dbReference type="Gene3D" id="1.25.40.340">
    <property type="match status" value="1"/>
</dbReference>
<dbReference type="GO" id="GO:0004371">
    <property type="term" value="F:glycerone kinase activity"/>
    <property type="evidence" value="ECO:0007669"/>
    <property type="project" value="UniProtKB-EC"/>
</dbReference>
<feature type="domain" description="DhaL" evidence="5">
    <location>
        <begin position="367"/>
        <end position="566"/>
    </location>
</feature>
<dbReference type="Proteomes" id="UP000019146">
    <property type="component" value="Plasmid unnamed"/>
</dbReference>
<evidence type="ECO:0000313" key="7">
    <source>
        <dbReference type="EMBL" id="ALL69759.1"/>
    </source>
</evidence>
<dbReference type="FunFam" id="1.25.40.340:FF:000002">
    <property type="entry name" value="Dihydroxyacetone kinase, L subunit"/>
    <property type="match status" value="1"/>
</dbReference>
<dbReference type="Gene3D" id="3.30.1180.20">
    <property type="entry name" value="Dihydroxyacetone kinase, domain 2"/>
    <property type="match status" value="1"/>
</dbReference>
<dbReference type="FunFam" id="3.30.1180.20:FF:000001">
    <property type="entry name" value="Dihydroxyacetone kinase 1"/>
    <property type="match status" value="1"/>
</dbReference>
<evidence type="ECO:0000256" key="3">
    <source>
        <dbReference type="ARBA" id="ARBA00022777"/>
    </source>
</evidence>
<feature type="domain" description="DhaK" evidence="6">
    <location>
        <begin position="7"/>
        <end position="330"/>
    </location>
</feature>
<gene>
    <name evidence="7" type="ORF">K788_0006166</name>
</gene>
<dbReference type="EMBL" id="CP012748">
    <property type="protein sequence ID" value="ALL69759.1"/>
    <property type="molecule type" value="Genomic_DNA"/>
</dbReference>
<evidence type="ECO:0000256" key="1">
    <source>
        <dbReference type="ARBA" id="ARBA00022679"/>
    </source>
</evidence>
<evidence type="ECO:0000256" key="4">
    <source>
        <dbReference type="ARBA" id="ARBA00022840"/>
    </source>
</evidence>
<evidence type="ECO:0000259" key="5">
    <source>
        <dbReference type="PROSITE" id="PS51480"/>
    </source>
</evidence>
<dbReference type="KEGG" id="bcai:K788_0006166"/>
<dbReference type="GO" id="GO:0005829">
    <property type="term" value="C:cytosol"/>
    <property type="evidence" value="ECO:0007669"/>
    <property type="project" value="TreeGrafter"/>
</dbReference>
<dbReference type="PROSITE" id="PS51481">
    <property type="entry name" value="DHAK"/>
    <property type="match status" value="1"/>
</dbReference>
<dbReference type="PANTHER" id="PTHR28629">
    <property type="entry name" value="TRIOKINASE/FMN CYCLASE"/>
    <property type="match status" value="1"/>
</dbReference>
<dbReference type="Pfam" id="PF02734">
    <property type="entry name" value="Dak2"/>
    <property type="match status" value="1"/>
</dbReference>
<reference evidence="7 8" key="1">
    <citation type="journal article" date="2014" name="Genome Announc.">
        <title>Draft Genome Sequence of the Haloacid-Degrading Burkholderia caribensis Strain MBA4.</title>
        <authorList>
            <person name="Pan Y."/>
            <person name="Kong K.F."/>
            <person name="Tsang J.S."/>
        </authorList>
    </citation>
    <scope>NUCLEOTIDE SEQUENCE [LARGE SCALE GENOMIC DNA]</scope>
    <source>
        <strain evidence="7 8">MBA4</strain>
        <plasmid evidence="8">Plasmid</plasmid>
    </source>
</reference>
<keyword evidence="3 7" id="KW-0418">Kinase</keyword>
<protein>
    <submittedName>
        <fullName evidence="7">Homodimeric dihydroxyacetone kinase</fullName>
        <ecNumber evidence="7">2.7.1.29</ecNumber>
    </submittedName>
</protein>
<dbReference type="InterPro" id="IPR050861">
    <property type="entry name" value="Dihydroxyacetone_Kinase"/>
</dbReference>
<evidence type="ECO:0000256" key="2">
    <source>
        <dbReference type="ARBA" id="ARBA00022741"/>
    </source>
</evidence>
<proteinExistence type="predicted"/>
<dbReference type="GO" id="GO:0005524">
    <property type="term" value="F:ATP binding"/>
    <property type="evidence" value="ECO:0007669"/>
    <property type="project" value="UniProtKB-KW"/>
</dbReference>
<dbReference type="Pfam" id="PF02733">
    <property type="entry name" value="Dak1"/>
    <property type="match status" value="1"/>
</dbReference>
<dbReference type="PANTHER" id="PTHR28629:SF4">
    <property type="entry name" value="TRIOKINASE_FMN CYCLASE"/>
    <property type="match status" value="1"/>
</dbReference>
<keyword evidence="4" id="KW-0067">ATP-binding</keyword>
<accession>A0A0P0RLI6</accession>
<evidence type="ECO:0000259" key="6">
    <source>
        <dbReference type="PROSITE" id="PS51481"/>
    </source>
</evidence>
<keyword evidence="1 7" id="KW-0808">Transferase</keyword>
<geneLocation type="plasmid" evidence="8"/>
<dbReference type="SUPFAM" id="SSF101473">
    <property type="entry name" value="DhaL-like"/>
    <property type="match status" value="1"/>
</dbReference>
<dbReference type="AlphaFoldDB" id="A0A0P0RLI6"/>
<dbReference type="GO" id="GO:0019563">
    <property type="term" value="P:glycerol catabolic process"/>
    <property type="evidence" value="ECO:0007669"/>
    <property type="project" value="TreeGrafter"/>
</dbReference>
<dbReference type="InterPro" id="IPR036117">
    <property type="entry name" value="DhaL_dom_sf"/>
</dbReference>
<dbReference type="SUPFAM" id="SSF82549">
    <property type="entry name" value="DAK1/DegV-like"/>
    <property type="match status" value="1"/>
</dbReference>
<dbReference type="PROSITE" id="PS51480">
    <property type="entry name" value="DHAL"/>
    <property type="match status" value="1"/>
</dbReference>
<dbReference type="NCBIfam" id="NF011049">
    <property type="entry name" value="PRK14479.1"/>
    <property type="match status" value="1"/>
</dbReference>